<evidence type="ECO:0000313" key="1">
    <source>
        <dbReference type="EMBL" id="EEB34598.1"/>
    </source>
</evidence>
<reference evidence="1 2" key="1">
    <citation type="submission" date="2008-10" db="EMBL/GenBank/DDBJ databases">
        <title>Draft genome sequence of Desulvovibrio piger (ATCC 29098).</title>
        <authorList>
            <person name="Sudarsanam P."/>
            <person name="Ley R."/>
            <person name="Guruge J."/>
            <person name="Turnbaugh P.J."/>
            <person name="Mahowald M."/>
            <person name="Liep D."/>
            <person name="Gordon J."/>
        </authorList>
    </citation>
    <scope>NUCLEOTIDE SEQUENCE [LARGE SCALE GENOMIC DNA]</scope>
    <source>
        <strain evidence="1 2">ATCC 29098</strain>
    </source>
</reference>
<dbReference type="Proteomes" id="UP000003676">
    <property type="component" value="Unassembled WGS sequence"/>
</dbReference>
<sequence>MLDRKGAAADGPAMLVRKGRLAYFLFMEIYPVIKRMKFLILRG</sequence>
<organism evidence="1 2">
    <name type="scientific">Desulfovibrio piger ATCC 29098</name>
    <dbReference type="NCBI Taxonomy" id="411464"/>
    <lineage>
        <taxon>Bacteria</taxon>
        <taxon>Pseudomonadati</taxon>
        <taxon>Thermodesulfobacteriota</taxon>
        <taxon>Desulfovibrionia</taxon>
        <taxon>Desulfovibrionales</taxon>
        <taxon>Desulfovibrionaceae</taxon>
        <taxon>Desulfovibrio</taxon>
    </lineage>
</organism>
<comment type="caution">
    <text evidence="1">The sequence shown here is derived from an EMBL/GenBank/DDBJ whole genome shotgun (WGS) entry which is preliminary data.</text>
</comment>
<gene>
    <name evidence="1" type="ORF">DESPIG_00471</name>
</gene>
<reference evidence="1 2" key="2">
    <citation type="submission" date="2008-10" db="EMBL/GenBank/DDBJ databases">
        <authorList>
            <person name="Fulton L."/>
            <person name="Clifton S."/>
            <person name="Fulton B."/>
            <person name="Xu J."/>
            <person name="Minx P."/>
            <person name="Pepin K.H."/>
            <person name="Johnson M."/>
            <person name="Bhonagiri V."/>
            <person name="Nash W.E."/>
            <person name="Mardis E.R."/>
            <person name="Wilson R.K."/>
        </authorList>
    </citation>
    <scope>NUCLEOTIDE SEQUENCE [LARGE SCALE GENOMIC DNA]</scope>
    <source>
        <strain evidence="1 2">ATCC 29098</strain>
    </source>
</reference>
<proteinExistence type="predicted"/>
<dbReference type="HOGENOM" id="CLU_3232710_0_0_7"/>
<dbReference type="EMBL" id="ABXU01000021">
    <property type="protein sequence ID" value="EEB34598.1"/>
    <property type="molecule type" value="Genomic_DNA"/>
</dbReference>
<evidence type="ECO:0000313" key="2">
    <source>
        <dbReference type="Proteomes" id="UP000003676"/>
    </source>
</evidence>
<accession>B6WQZ1</accession>
<dbReference type="AlphaFoldDB" id="B6WQZ1"/>
<name>B6WQZ1_9BACT</name>
<protein>
    <submittedName>
        <fullName evidence="1">Uncharacterized protein</fullName>
    </submittedName>
</protein>